<dbReference type="Proteomes" id="UP000301737">
    <property type="component" value="Unassembled WGS sequence"/>
</dbReference>
<dbReference type="PANTHER" id="PTHR12150">
    <property type="entry name" value="CLASS IV SAM-BINDING METHYLTRANSFERASE-RELATED"/>
    <property type="match status" value="1"/>
</dbReference>
<keyword evidence="3" id="KW-0489">Methyltransferase</keyword>
<protein>
    <submittedName>
        <fullName evidence="7">Uncharacterized protein</fullName>
    </submittedName>
</protein>
<gene>
    <name evidence="7" type="ORF">ZYGM_003004</name>
</gene>
<dbReference type="FunFam" id="3.40.1280.10:FF:000040">
    <property type="entry name" value="YMR310C-like protein"/>
    <property type="match status" value="1"/>
</dbReference>
<dbReference type="SUPFAM" id="SSF75217">
    <property type="entry name" value="alpha/beta knot"/>
    <property type="match status" value="1"/>
</dbReference>
<keyword evidence="4" id="KW-0808">Transferase</keyword>
<keyword evidence="5" id="KW-0539">Nucleus</keyword>
<dbReference type="InterPro" id="IPR003750">
    <property type="entry name" value="Put_MeTrfase-C9orf114-like"/>
</dbReference>
<evidence type="ECO:0000256" key="6">
    <source>
        <dbReference type="SAM" id="MobiDB-lite"/>
    </source>
</evidence>
<dbReference type="OrthoDB" id="361029at2759"/>
<dbReference type="CDD" id="cd18086">
    <property type="entry name" value="HsC9orf114-like"/>
    <property type="match status" value="1"/>
</dbReference>
<dbReference type="EMBL" id="BIMX01000014">
    <property type="protein sequence ID" value="GCE99983.1"/>
    <property type="molecule type" value="Genomic_DNA"/>
</dbReference>
<evidence type="ECO:0000256" key="2">
    <source>
        <dbReference type="ARBA" id="ARBA00009841"/>
    </source>
</evidence>
<comment type="caution">
    <text evidence="7">The sequence shown here is derived from an EMBL/GenBank/DDBJ whole genome shotgun (WGS) entry which is preliminary data.</text>
</comment>
<evidence type="ECO:0000256" key="5">
    <source>
        <dbReference type="ARBA" id="ARBA00023242"/>
    </source>
</evidence>
<evidence type="ECO:0000256" key="3">
    <source>
        <dbReference type="ARBA" id="ARBA00022603"/>
    </source>
</evidence>
<dbReference type="InterPro" id="IPR029028">
    <property type="entry name" value="Alpha/beta_knot_MTases"/>
</dbReference>
<evidence type="ECO:0000256" key="1">
    <source>
        <dbReference type="ARBA" id="ARBA00004123"/>
    </source>
</evidence>
<feature type="region of interest" description="Disordered" evidence="6">
    <location>
        <begin position="22"/>
        <end position="43"/>
    </location>
</feature>
<evidence type="ECO:0000256" key="4">
    <source>
        <dbReference type="ARBA" id="ARBA00022679"/>
    </source>
</evidence>
<proteinExistence type="inferred from homology"/>
<evidence type="ECO:0000313" key="8">
    <source>
        <dbReference type="Proteomes" id="UP000301737"/>
    </source>
</evidence>
<comment type="subcellular location">
    <subcellularLocation>
        <location evidence="1">Nucleus</location>
    </subcellularLocation>
</comment>
<name>A0A4C2E855_9SACH</name>
<dbReference type="AlphaFoldDB" id="A0A4C2E855"/>
<evidence type="ECO:0000313" key="7">
    <source>
        <dbReference type="EMBL" id="GCE99983.1"/>
    </source>
</evidence>
<dbReference type="Gene3D" id="3.40.1280.10">
    <property type="match status" value="2"/>
</dbReference>
<comment type="similarity">
    <text evidence="2">Belongs to the class IV-like SAM-binding methyltransferase superfamily.</text>
</comment>
<dbReference type="PANTHER" id="PTHR12150:SF13">
    <property type="entry name" value="METHYLTRANSFERASE C9ORF114-RELATED"/>
    <property type="match status" value="1"/>
</dbReference>
<keyword evidence="8" id="KW-1185">Reference proteome</keyword>
<dbReference type="GO" id="GO:0032259">
    <property type="term" value="P:methylation"/>
    <property type="evidence" value="ECO:0007669"/>
    <property type="project" value="UniProtKB-KW"/>
</dbReference>
<accession>A0A4C2E855</accession>
<sequence>MFILTHRQSVTGTRDELKFTMAPGKVSKPSRTGPAPKLAKQSPKKLKKSVKVLSKDVNHSLCIPTTLLSHCKNLEQVTYTVYQVAKAATMFNVGEIVVLDLGTMTGSTKEKKLSDSMLIASLLQYFVTPPYLVNTVFKQKYLCYFREAAKLPRLPSLPFMRYLQTDQGRYREGLAIRMSKPGIQGKKIKEFKQTKYVNVGKSEVLELKAQLVPVNVRVTVDVIERKVVSPREAYGDFVGAQSSYGYHVRIAKNFGDVFMESALADGYSQALWVNCDDYYYNEEKQRKILPFVDRIIRPEAASQNVSNILLVFGKWKDVQKSFAASKDLFEGVEGAHQFFDGQMGLPAGVEGCIPIQDACMLSLVAAQNLAK</sequence>
<reference evidence="7 8" key="1">
    <citation type="submission" date="2019-01" db="EMBL/GenBank/DDBJ databases">
        <title>Draft Genome Sequencing of Zygosaccharomyces mellis Ca-7.</title>
        <authorList>
            <person name="Shiwa Y."/>
            <person name="Kanesaki Y."/>
            <person name="Ishige T."/>
            <person name="Mura K."/>
            <person name="Hori T."/>
            <person name="Tamura T."/>
        </authorList>
    </citation>
    <scope>NUCLEOTIDE SEQUENCE [LARGE SCALE GENOMIC DNA]</scope>
    <source>
        <strain evidence="7 8">Ca-7</strain>
    </source>
</reference>
<dbReference type="GO" id="GO:0008168">
    <property type="term" value="F:methyltransferase activity"/>
    <property type="evidence" value="ECO:0007669"/>
    <property type="project" value="UniProtKB-KW"/>
</dbReference>
<dbReference type="Pfam" id="PF02598">
    <property type="entry name" value="Methyltrn_RNA_3"/>
    <property type="match status" value="1"/>
</dbReference>
<dbReference type="GO" id="GO:0005634">
    <property type="term" value="C:nucleus"/>
    <property type="evidence" value="ECO:0007669"/>
    <property type="project" value="UniProtKB-SubCell"/>
</dbReference>
<dbReference type="InterPro" id="IPR029026">
    <property type="entry name" value="tRNA_m1G_MTases_N"/>
</dbReference>
<organism evidence="7 8">
    <name type="scientific">Zygosaccharomyces mellis</name>
    <dbReference type="NCBI Taxonomy" id="42258"/>
    <lineage>
        <taxon>Eukaryota</taxon>
        <taxon>Fungi</taxon>
        <taxon>Dikarya</taxon>
        <taxon>Ascomycota</taxon>
        <taxon>Saccharomycotina</taxon>
        <taxon>Saccharomycetes</taxon>
        <taxon>Saccharomycetales</taxon>
        <taxon>Saccharomycetaceae</taxon>
        <taxon>Zygosaccharomyces</taxon>
    </lineage>
</organism>